<organism evidence="1 2">
    <name type="scientific">Thermaerobacillus caldiproteolyticus</name>
    <dbReference type="NCBI Taxonomy" id="247480"/>
    <lineage>
        <taxon>Bacteria</taxon>
        <taxon>Bacillati</taxon>
        <taxon>Bacillota</taxon>
        <taxon>Bacilli</taxon>
        <taxon>Bacillales</taxon>
        <taxon>Anoxybacillaceae</taxon>
        <taxon>Thermaerobacillus</taxon>
    </lineage>
</organism>
<protein>
    <submittedName>
        <fullName evidence="1">Uncharacterized protein</fullName>
    </submittedName>
</protein>
<dbReference type="AlphaFoldDB" id="A0A7V9Z5Q6"/>
<keyword evidence="2" id="KW-1185">Reference proteome</keyword>
<name>A0A7V9Z5Q6_9BACL</name>
<reference evidence="1 2" key="1">
    <citation type="submission" date="2020-07" db="EMBL/GenBank/DDBJ databases">
        <title>Genomic Encyclopedia of Type Strains, Phase IV (KMG-IV): sequencing the most valuable type-strain genomes for metagenomic binning, comparative biology and taxonomic classification.</title>
        <authorList>
            <person name="Goeker M."/>
        </authorList>
    </citation>
    <scope>NUCLEOTIDE SEQUENCE [LARGE SCALE GENOMIC DNA]</scope>
    <source>
        <strain evidence="1 2">DSM 15730</strain>
    </source>
</reference>
<dbReference type="Proteomes" id="UP000523087">
    <property type="component" value="Unassembled WGS sequence"/>
</dbReference>
<dbReference type="EMBL" id="JACDUT010000003">
    <property type="protein sequence ID" value="MBA2874548.1"/>
    <property type="molecule type" value="Genomic_DNA"/>
</dbReference>
<evidence type="ECO:0000313" key="1">
    <source>
        <dbReference type="EMBL" id="MBA2874548.1"/>
    </source>
</evidence>
<gene>
    <name evidence="1" type="ORF">HNR31_001318</name>
</gene>
<evidence type="ECO:0000313" key="2">
    <source>
        <dbReference type="Proteomes" id="UP000523087"/>
    </source>
</evidence>
<accession>A0A7V9Z5Q6</accession>
<comment type="caution">
    <text evidence="1">The sequence shown here is derived from an EMBL/GenBank/DDBJ whole genome shotgun (WGS) entry which is preliminary data.</text>
</comment>
<sequence>MKKQPKRKAKEAKVKTPWEKLYERMAKKLEVANQKQHR</sequence>
<proteinExistence type="predicted"/>